<dbReference type="EMBL" id="NHMK01000039">
    <property type="protein sequence ID" value="OWL93193.1"/>
    <property type="molecule type" value="Genomic_DNA"/>
</dbReference>
<dbReference type="GO" id="GO:0007165">
    <property type="term" value="P:signal transduction"/>
    <property type="evidence" value="ECO:0007669"/>
    <property type="project" value="InterPro"/>
</dbReference>
<organism evidence="5 7">
    <name type="scientific">Deinococcus indicus</name>
    <dbReference type="NCBI Taxonomy" id="223556"/>
    <lineage>
        <taxon>Bacteria</taxon>
        <taxon>Thermotogati</taxon>
        <taxon>Deinococcota</taxon>
        <taxon>Deinococci</taxon>
        <taxon>Deinococcales</taxon>
        <taxon>Deinococcaceae</taxon>
        <taxon>Deinococcus</taxon>
    </lineage>
</organism>
<dbReference type="InterPro" id="IPR043128">
    <property type="entry name" value="Rev_trsase/Diguanyl_cyclase"/>
</dbReference>
<keyword evidence="1" id="KW-0812">Transmembrane</keyword>
<dbReference type="Pfam" id="PF00563">
    <property type="entry name" value="EAL"/>
    <property type="match status" value="1"/>
</dbReference>
<dbReference type="Proteomes" id="UP000197208">
    <property type="component" value="Unassembled WGS sequence"/>
</dbReference>
<dbReference type="InterPro" id="IPR007892">
    <property type="entry name" value="CHASE4"/>
</dbReference>
<keyword evidence="1" id="KW-1133">Transmembrane helix</keyword>
<dbReference type="InterPro" id="IPR050706">
    <property type="entry name" value="Cyclic-di-GMP_PDE-like"/>
</dbReference>
<dbReference type="SMART" id="SM00267">
    <property type="entry name" value="GGDEF"/>
    <property type="match status" value="1"/>
</dbReference>
<evidence type="ECO:0000256" key="1">
    <source>
        <dbReference type="SAM" id="Phobius"/>
    </source>
</evidence>
<keyword evidence="7" id="KW-1185">Reference proteome</keyword>
<dbReference type="PROSITE" id="PS50885">
    <property type="entry name" value="HAMP"/>
    <property type="match status" value="1"/>
</dbReference>
<dbReference type="InterPro" id="IPR003660">
    <property type="entry name" value="HAMP_dom"/>
</dbReference>
<dbReference type="RefSeq" id="WP_088250300.1">
    <property type="nucleotide sequence ID" value="NZ_NHMK01000035.1"/>
</dbReference>
<dbReference type="PROSITE" id="PS50883">
    <property type="entry name" value="EAL"/>
    <property type="match status" value="1"/>
</dbReference>
<dbReference type="AlphaFoldDB" id="A0A246BDQ3"/>
<dbReference type="GO" id="GO:0071111">
    <property type="term" value="F:cyclic-guanylate-specific phosphodiesterase activity"/>
    <property type="evidence" value="ECO:0007669"/>
    <property type="project" value="InterPro"/>
</dbReference>
<dbReference type="InterPro" id="IPR035919">
    <property type="entry name" value="EAL_sf"/>
</dbReference>
<dbReference type="Gene3D" id="3.30.70.270">
    <property type="match status" value="1"/>
</dbReference>
<dbReference type="InterPro" id="IPR000160">
    <property type="entry name" value="GGDEF_dom"/>
</dbReference>
<dbReference type="InterPro" id="IPR029787">
    <property type="entry name" value="Nucleotide_cyclase"/>
</dbReference>
<dbReference type="PROSITE" id="PS50887">
    <property type="entry name" value="GGDEF"/>
    <property type="match status" value="1"/>
</dbReference>
<feature type="domain" description="GGDEF" evidence="4">
    <location>
        <begin position="367"/>
        <end position="492"/>
    </location>
</feature>
<evidence type="ECO:0000313" key="5">
    <source>
        <dbReference type="EMBL" id="OWL93193.1"/>
    </source>
</evidence>
<gene>
    <name evidence="6" type="ORF">CBQ26_19645</name>
    <name evidence="5" type="ORF">CBQ26_20895</name>
</gene>
<dbReference type="GO" id="GO:0016020">
    <property type="term" value="C:membrane"/>
    <property type="evidence" value="ECO:0007669"/>
    <property type="project" value="InterPro"/>
</dbReference>
<dbReference type="CDD" id="cd01948">
    <property type="entry name" value="EAL"/>
    <property type="match status" value="1"/>
</dbReference>
<evidence type="ECO:0000313" key="7">
    <source>
        <dbReference type="Proteomes" id="UP000197208"/>
    </source>
</evidence>
<evidence type="ECO:0000259" key="3">
    <source>
        <dbReference type="PROSITE" id="PS50885"/>
    </source>
</evidence>
<proteinExistence type="predicted"/>
<dbReference type="SMART" id="SM00052">
    <property type="entry name" value="EAL"/>
    <property type="match status" value="1"/>
</dbReference>
<dbReference type="OrthoDB" id="23692at2"/>
<dbReference type="SUPFAM" id="SSF55073">
    <property type="entry name" value="Nucleotide cyclase"/>
    <property type="match status" value="1"/>
</dbReference>
<comment type="caution">
    <text evidence="5">The sequence shown here is derived from an EMBL/GenBank/DDBJ whole genome shotgun (WGS) entry which is preliminary data.</text>
</comment>
<sequence>MPSPRRPWIHSFRAQPLRRQANLLVIAVLVPTVVLQAVAVPTLLLQRFRSLEKRQLAGNGETLTKAYAREDARLRAFTKNFATWNETYRYAQGRNPGFLNSNLVPSTFEGGNVSIWGVVDRSGQILSAATYTPQAIQTGGAASATVRALLRRMPQDSARTASGIVAVGGRYYLAASQPITQDDGTGLAGRFLLARELTPGVIADIVPLGQDSRLSLAGPGADTTPPEPLSDRLTLPVTAPDGTPSATLRLTQTRFILEAGRAAILQIALITALSTLLTLLLGVTFIRRQVLQVVEEYDRDVRRMQRDSRHRLTVRGDDELGRLGVTINDLTDQYRRQYNEIQIMHQRDGLTGLLNREGLIRRSMPQSLRAAAVIQVGSLESLSGLYGAVRTDRLLLEFAARLREHAPSAFCARLRSDTFALLCGQPLETLLPAVQALSAPYPVNTGEVQLRVHVGLVDSEELQSADALLECAELALQESHDFGEPTRTYTRQTRQRLERARTLQDSLRTFTDETFTLHYQPIMDLNGQVPVSFEALLRWTHPDLGFISPAEFIPLAERGGHIYAVGQWVLRQAASDLLRSGRSTMKVNVNVSPLQLLSPSFAQDTLQALSQLGLPATQLVLEVTESAVLGDLDLATAHLNALREAGIQIALDDFGAGYSSLSLLSRLPVDVIKLDRTFLTEALTEQGARSVLAQVVVLATQLGFPVVAEGIENLDTLTLLRELGVRRGQGYLLGRPAPYADSLGRA</sequence>
<dbReference type="Pfam" id="PF00990">
    <property type="entry name" value="GGDEF"/>
    <property type="match status" value="1"/>
</dbReference>
<dbReference type="InterPro" id="IPR001633">
    <property type="entry name" value="EAL_dom"/>
</dbReference>
<feature type="transmembrane region" description="Helical" evidence="1">
    <location>
        <begin position="20"/>
        <end position="45"/>
    </location>
</feature>
<keyword evidence="1" id="KW-0472">Membrane</keyword>
<evidence type="ECO:0000313" key="6">
    <source>
        <dbReference type="EMBL" id="OWL93446.1"/>
    </source>
</evidence>
<evidence type="ECO:0000259" key="4">
    <source>
        <dbReference type="PROSITE" id="PS50887"/>
    </source>
</evidence>
<name>A0A246BDQ3_9DEIO</name>
<dbReference type="Gene3D" id="3.20.20.450">
    <property type="entry name" value="EAL domain"/>
    <property type="match status" value="1"/>
</dbReference>
<dbReference type="Pfam" id="PF05228">
    <property type="entry name" value="CHASE4"/>
    <property type="match status" value="1"/>
</dbReference>
<dbReference type="Gene3D" id="6.10.340.10">
    <property type="match status" value="1"/>
</dbReference>
<dbReference type="EMBL" id="NHMK01000035">
    <property type="protein sequence ID" value="OWL93446.1"/>
    <property type="molecule type" value="Genomic_DNA"/>
</dbReference>
<dbReference type="PANTHER" id="PTHR33121">
    <property type="entry name" value="CYCLIC DI-GMP PHOSPHODIESTERASE PDEF"/>
    <property type="match status" value="1"/>
</dbReference>
<dbReference type="SUPFAM" id="SSF141868">
    <property type="entry name" value="EAL domain-like"/>
    <property type="match status" value="1"/>
</dbReference>
<dbReference type="CDD" id="cd06225">
    <property type="entry name" value="HAMP"/>
    <property type="match status" value="1"/>
</dbReference>
<reference evidence="5 7" key="1">
    <citation type="submission" date="2017-05" db="EMBL/GenBank/DDBJ databases">
        <title>De novo genome assembly of Deniococcus indicus strain DR1.</title>
        <authorList>
            <person name="Chauhan D."/>
            <person name="Yennamalli R.M."/>
            <person name="Priyadarshini R."/>
        </authorList>
    </citation>
    <scope>NUCLEOTIDE SEQUENCE [LARGE SCALE GENOMIC DNA]</scope>
    <source>
        <strain evidence="5 7">DR1</strain>
    </source>
</reference>
<feature type="domain" description="EAL" evidence="2">
    <location>
        <begin position="496"/>
        <end position="746"/>
    </location>
</feature>
<dbReference type="PANTHER" id="PTHR33121:SF15">
    <property type="entry name" value="BLUE LIGHT- AND TEMPERATURE-REGULATED ANTIREPRESSOR BLUF"/>
    <property type="match status" value="1"/>
</dbReference>
<evidence type="ECO:0008006" key="8">
    <source>
        <dbReference type="Google" id="ProtNLM"/>
    </source>
</evidence>
<evidence type="ECO:0000259" key="2">
    <source>
        <dbReference type="PROSITE" id="PS50883"/>
    </source>
</evidence>
<accession>A0A246BDQ3</accession>
<feature type="domain" description="HAMP" evidence="3">
    <location>
        <begin position="288"/>
        <end position="339"/>
    </location>
</feature>
<protein>
    <recommendedName>
        <fullName evidence="8">GGDEF domain-containing protein</fullName>
    </recommendedName>
</protein>